<dbReference type="InterPro" id="IPR036188">
    <property type="entry name" value="FAD/NAD-bd_sf"/>
</dbReference>
<dbReference type="EMBL" id="CP031264">
    <property type="protein sequence ID" value="AXI77692.1"/>
    <property type="molecule type" value="Genomic_DNA"/>
</dbReference>
<dbReference type="KEGG" id="stri:C7M71_009830"/>
<dbReference type="Gene3D" id="6.10.140.1210">
    <property type="match status" value="1"/>
</dbReference>
<proteinExistence type="predicted"/>
<dbReference type="InterPro" id="IPR006311">
    <property type="entry name" value="TAT_signal"/>
</dbReference>
<dbReference type="Gene3D" id="1.10.10.1620">
    <property type="match status" value="1"/>
</dbReference>
<dbReference type="InterPro" id="IPR050281">
    <property type="entry name" value="Flavin_monoamine_oxidase"/>
</dbReference>
<sequence>MRIRPLFRAPAPGGTEGRAGGSAAEADRAGLSPTWWILWQTGEYTPISGPSLCGVTSDHSSVIGRRRFLGTAAAVAAGTAAAAASGSAFAAPAALETAPAAASAAVPVAAAPAAAALAGLRADDNSRELARELLLVGDHDQDLKLDYLRILIDHGLPRTTSPKKVLIVGAGVAGLVAATLLRNAGHQVTVIEANAGRTGGRIKTFRKVFADKSLYAEAGAMRLPDFHPLVLALADKLGIRRRLFYNADVAPGARPTGPVPPVVYEAFTGERWSNGHGRPGDFRPPAATGRTLVQVNGRRVTRSQYAQAPGPINRTFGAAVSTTMSAAVDKALAPVTVSATGPIHDRIDAWSKLIRTYDDYSTHRFLAEEAGWDLARLQAAGTLENMTSRLHYSLFPTLMDHSIINPTSRYWELEGGTATLTDALTAPLRKHIRSGRRMTRLIQTAHGVRIETTAESGTEESCDGAPRAPKETFEGDYAIITVPLTALRFCDFEPALSYPKRRAITEIHYDSATKVLLEFKNRFWEHGPGGFTGGGCVSDSPNRFTYFPSHVDGSRGGVVLASYTWSDDAMRWDSLTPGERYAFALDNLAKMFGRQVYDQYTGVGATQSWARARYALGEAAIITPGQLHEHHGATRTPEGRVHFAGEHTSLKPAWIEGSLESAVRTSLELHRR</sequence>
<reference evidence="4" key="1">
    <citation type="submission" date="2018-07" db="EMBL/GenBank/DDBJ databases">
        <title>Streptacidiphilus bronchialis DSM 106435 chromosome.</title>
        <authorList>
            <person name="Batra D."/>
            <person name="Gulvik C.A."/>
        </authorList>
    </citation>
    <scope>NUCLEOTIDE SEQUENCE [LARGE SCALE GENOMIC DNA]</scope>
    <source>
        <strain evidence="4">DSM 106435</strain>
    </source>
</reference>
<dbReference type="PANTHER" id="PTHR10742">
    <property type="entry name" value="FLAVIN MONOAMINE OXIDASE"/>
    <property type="match status" value="1"/>
</dbReference>
<dbReference type="PROSITE" id="PS51318">
    <property type="entry name" value="TAT"/>
    <property type="match status" value="1"/>
</dbReference>
<dbReference type="Gene3D" id="6.10.250.1500">
    <property type="match status" value="1"/>
</dbReference>
<dbReference type="SUPFAM" id="SSF51905">
    <property type="entry name" value="FAD/NAD(P)-binding domain"/>
    <property type="match status" value="1"/>
</dbReference>
<keyword evidence="4" id="KW-1185">Reference proteome</keyword>
<dbReference type="Pfam" id="PF01593">
    <property type="entry name" value="Amino_oxidase"/>
    <property type="match status" value="1"/>
</dbReference>
<feature type="domain" description="Amine oxidase" evidence="2">
    <location>
        <begin position="172"/>
        <end position="666"/>
    </location>
</feature>
<evidence type="ECO:0000256" key="1">
    <source>
        <dbReference type="SAM" id="MobiDB-lite"/>
    </source>
</evidence>
<dbReference type="GO" id="GO:0001716">
    <property type="term" value="F:L-amino-acid oxidase activity"/>
    <property type="evidence" value="ECO:0007669"/>
    <property type="project" value="TreeGrafter"/>
</dbReference>
<dbReference type="Proteomes" id="UP000249340">
    <property type="component" value="Chromosome"/>
</dbReference>
<dbReference type="Gene3D" id="3.50.50.60">
    <property type="entry name" value="FAD/NAD(P)-binding domain"/>
    <property type="match status" value="1"/>
</dbReference>
<evidence type="ECO:0000259" key="2">
    <source>
        <dbReference type="Pfam" id="PF01593"/>
    </source>
</evidence>
<evidence type="ECO:0000313" key="3">
    <source>
        <dbReference type="EMBL" id="AXI77692.1"/>
    </source>
</evidence>
<name>A0A345SVD7_9ACTN</name>
<gene>
    <name evidence="3" type="ORF">C7M71_009830</name>
</gene>
<protein>
    <submittedName>
        <fullName evidence="3">FAD-binding protein</fullName>
    </submittedName>
</protein>
<dbReference type="Gene3D" id="3.30.1490.470">
    <property type="match status" value="1"/>
</dbReference>
<dbReference type="Gene3D" id="3.30.70.2100">
    <property type="match status" value="1"/>
</dbReference>
<dbReference type="PANTHER" id="PTHR10742:SF342">
    <property type="entry name" value="AMINE OXIDASE"/>
    <property type="match status" value="1"/>
</dbReference>
<organism evidence="3 4">
    <name type="scientific">Peterkaempfera bronchialis</name>
    <dbReference type="NCBI Taxonomy" id="2126346"/>
    <lineage>
        <taxon>Bacteria</taxon>
        <taxon>Bacillati</taxon>
        <taxon>Actinomycetota</taxon>
        <taxon>Actinomycetes</taxon>
        <taxon>Kitasatosporales</taxon>
        <taxon>Streptomycetaceae</taxon>
        <taxon>Peterkaempfera</taxon>
    </lineage>
</organism>
<dbReference type="AlphaFoldDB" id="A0A345SVD7"/>
<accession>A0A345SVD7</accession>
<dbReference type="OrthoDB" id="8845488at2"/>
<dbReference type="InterPro" id="IPR002937">
    <property type="entry name" value="Amino_oxidase"/>
</dbReference>
<dbReference type="SUPFAM" id="SSF54373">
    <property type="entry name" value="FAD-linked reductases, C-terminal domain"/>
    <property type="match status" value="1"/>
</dbReference>
<evidence type="ECO:0000313" key="4">
    <source>
        <dbReference type="Proteomes" id="UP000249340"/>
    </source>
</evidence>
<dbReference type="GO" id="GO:0009063">
    <property type="term" value="P:amino acid catabolic process"/>
    <property type="evidence" value="ECO:0007669"/>
    <property type="project" value="TreeGrafter"/>
</dbReference>
<feature type="region of interest" description="Disordered" evidence="1">
    <location>
        <begin position="1"/>
        <end position="26"/>
    </location>
</feature>
<dbReference type="Gene3D" id="1.10.405.10">
    <property type="entry name" value="Guanine Nucleotide Dissociation Inhibitor, domain 1"/>
    <property type="match status" value="1"/>
</dbReference>